<evidence type="ECO:0000256" key="1">
    <source>
        <dbReference type="SAM" id="MobiDB-lite"/>
    </source>
</evidence>
<protein>
    <submittedName>
        <fullName evidence="2">Uncharacterized protein</fullName>
    </submittedName>
</protein>
<gene>
    <name evidence="2" type="ORF">B7H17_00385</name>
</gene>
<dbReference type="AlphaFoldDB" id="A0A1X1A6K5"/>
<proteinExistence type="predicted"/>
<evidence type="ECO:0000313" key="3">
    <source>
        <dbReference type="Proteomes" id="UP000193675"/>
    </source>
</evidence>
<reference evidence="2 3" key="1">
    <citation type="submission" date="2017-04" db="EMBL/GenBank/DDBJ databases">
        <title>Presence of VIM-2 positive Pseudomonas species in chickens and their surrounding environment.</title>
        <authorList>
            <person name="Zhang R."/>
        </authorList>
    </citation>
    <scope>NUCLEOTIDE SEQUENCE [LARGE SCALE GENOMIC DNA]</scope>
    <source>
        <strain evidence="2 3">DZ-C18</strain>
    </source>
</reference>
<feature type="region of interest" description="Disordered" evidence="1">
    <location>
        <begin position="38"/>
        <end position="61"/>
    </location>
</feature>
<accession>A0A1X1A6K5</accession>
<dbReference type="Proteomes" id="UP000193675">
    <property type="component" value="Unassembled WGS sequence"/>
</dbReference>
<dbReference type="EMBL" id="NBWC01000002">
    <property type="protein sequence ID" value="ORL67553.1"/>
    <property type="molecule type" value="Genomic_DNA"/>
</dbReference>
<comment type="caution">
    <text evidence="2">The sequence shown here is derived from an EMBL/GenBank/DDBJ whole genome shotgun (WGS) entry which is preliminary data.</text>
</comment>
<evidence type="ECO:0000313" key="2">
    <source>
        <dbReference type="EMBL" id="ORL67553.1"/>
    </source>
</evidence>
<name>A0A1X1A6K5_PSEPU</name>
<sequence length="61" mass="7090">MPMDKLLKIFSRAFTQHYQQRLEITLYRIQSKAISGTNSRLRNGGHWGTRRLQPHGGINPI</sequence>
<organism evidence="2 3">
    <name type="scientific">Pseudomonas putida</name>
    <name type="common">Arthrobacter siderocapsulatus</name>
    <dbReference type="NCBI Taxonomy" id="303"/>
    <lineage>
        <taxon>Bacteria</taxon>
        <taxon>Pseudomonadati</taxon>
        <taxon>Pseudomonadota</taxon>
        <taxon>Gammaproteobacteria</taxon>
        <taxon>Pseudomonadales</taxon>
        <taxon>Pseudomonadaceae</taxon>
        <taxon>Pseudomonas</taxon>
    </lineage>
</organism>